<protein>
    <submittedName>
        <fullName evidence="1">Uncharacterized protein</fullName>
    </submittedName>
</protein>
<evidence type="ECO:0000313" key="1">
    <source>
        <dbReference type="EMBL" id="AJA11721.1"/>
    </source>
</evidence>
<organism evidence="1 2">
    <name type="scientific">Sphingopyxis fribergensis</name>
    <dbReference type="NCBI Taxonomy" id="1515612"/>
    <lineage>
        <taxon>Bacteria</taxon>
        <taxon>Pseudomonadati</taxon>
        <taxon>Pseudomonadota</taxon>
        <taxon>Alphaproteobacteria</taxon>
        <taxon>Sphingomonadales</taxon>
        <taxon>Sphingomonadaceae</taxon>
        <taxon>Sphingopyxis</taxon>
    </lineage>
</organism>
<reference evidence="1 2" key="1">
    <citation type="journal article" date="2015" name="Int. J. Syst. Evol. Microbiol.">
        <title>Description of Sphingopyxis fribergensis sp. nov. - a soil bacterium with the ability to degrade styrene and phenylacetic acid.</title>
        <authorList>
            <person name="Oelschlagel M."/>
            <person name="Ruckert C."/>
            <person name="Kalinowski J."/>
            <person name="Schmidt G."/>
            <person name="Schlomann M."/>
            <person name="Tischler D."/>
        </authorList>
    </citation>
    <scope>NUCLEOTIDE SEQUENCE [LARGE SCALE GENOMIC DNA]</scope>
    <source>
        <strain evidence="1 2">Kp5.2</strain>
        <plasmid evidence="1">pSfKp5.2</plasmid>
    </source>
</reference>
<dbReference type="HOGENOM" id="CLU_3030082_0_0_5"/>
<name>A0A0A7PNS3_9SPHN</name>
<dbReference type="EMBL" id="CP009123">
    <property type="protein sequence ID" value="AJA11721.1"/>
    <property type="molecule type" value="Genomic_DNA"/>
</dbReference>
<keyword evidence="1" id="KW-0614">Plasmid</keyword>
<sequence>MSSPKQFKIILRLYSGVEIPIGPGKADLLDAIRGFGSSSAAGRAFWPAPDRSARQ</sequence>
<dbReference type="KEGG" id="sphk:SKP52_24400"/>
<evidence type="ECO:0000313" key="2">
    <source>
        <dbReference type="Proteomes" id="UP000030907"/>
    </source>
</evidence>
<dbReference type="AlphaFoldDB" id="A0A0A7PNS3"/>
<proteinExistence type="predicted"/>
<accession>A0A0A7PNS3</accession>
<geneLocation type="plasmid" evidence="1 2">
    <name>pSfKp5.2</name>
</geneLocation>
<keyword evidence="2" id="KW-1185">Reference proteome</keyword>
<dbReference type="Proteomes" id="UP000030907">
    <property type="component" value="Plasmid pSfKp5.2"/>
</dbReference>
<gene>
    <name evidence="1" type="ORF">SKP52_24400</name>
</gene>